<evidence type="ECO:0000256" key="8">
    <source>
        <dbReference type="ARBA" id="ARBA00022840"/>
    </source>
</evidence>
<reference evidence="14" key="1">
    <citation type="submission" date="2020-06" db="EMBL/GenBank/DDBJ databases">
        <authorList>
            <person name="Onetto C."/>
        </authorList>
    </citation>
    <scope>NUCLEOTIDE SEQUENCE</scope>
</reference>
<dbReference type="Pfam" id="PF00294">
    <property type="entry name" value="PfkB"/>
    <property type="match status" value="1"/>
</dbReference>
<sequence>MPGSIAVIGSLNIDFITRTPRVPAGGETLEASSSDTGFGGKGANQAVACARLSRNSDGSTPADSTPIKVSMVGFVGEDSFGSDFISAMKETFIDTTHIQKVAGQKTGIANIIVEEKTGENRILFCPNANFSGAGEVKDLVPEDADVVVFQLEMPLAQVVHNIKLAHSKGKYDLYQYIDCLIMNESEADILREAKEELKDEDLPEICEAFFKRGVPDMVVITLGAKGVYHSARSRGSGHTPGRKAKVVDTTAAGDTFVGGLAVEIAKNGGKTPEVPEKMIEFANSAAARTVEKAGAMAAIPWFNEL</sequence>
<evidence type="ECO:0000256" key="11">
    <source>
        <dbReference type="ARBA" id="ARBA00023277"/>
    </source>
</evidence>
<dbReference type="InterPro" id="IPR011611">
    <property type="entry name" value="PfkB_dom"/>
</dbReference>
<dbReference type="PANTHER" id="PTHR10584:SF166">
    <property type="entry name" value="RIBOKINASE"/>
    <property type="match status" value="1"/>
</dbReference>
<dbReference type="PROSITE" id="PS00584">
    <property type="entry name" value="PFKB_KINASES_2"/>
    <property type="match status" value="1"/>
</dbReference>
<accession>A0A9N8PTF7</accession>
<keyword evidence="4 12" id="KW-0808">Transferase</keyword>
<keyword evidence="10" id="KW-0630">Potassium</keyword>
<evidence type="ECO:0000256" key="3">
    <source>
        <dbReference type="ARBA" id="ARBA00016943"/>
    </source>
</evidence>
<keyword evidence="6" id="KW-0547">Nucleotide-binding</keyword>
<dbReference type="Proteomes" id="UP000745764">
    <property type="component" value="Unassembled WGS sequence"/>
</dbReference>
<feature type="non-terminal residue" evidence="14">
    <location>
        <position position="1"/>
    </location>
</feature>
<dbReference type="GO" id="GO:0004747">
    <property type="term" value="F:ribokinase activity"/>
    <property type="evidence" value="ECO:0007669"/>
    <property type="project" value="UniProtKB-EC"/>
</dbReference>
<evidence type="ECO:0000256" key="5">
    <source>
        <dbReference type="ARBA" id="ARBA00022723"/>
    </source>
</evidence>
<dbReference type="HAMAP" id="MF_01987">
    <property type="entry name" value="Ribokinase"/>
    <property type="match status" value="1"/>
</dbReference>
<dbReference type="InterPro" id="IPR002139">
    <property type="entry name" value="Ribo/fructo_kinase"/>
</dbReference>
<evidence type="ECO:0000256" key="4">
    <source>
        <dbReference type="ARBA" id="ARBA00022679"/>
    </source>
</evidence>
<protein>
    <recommendedName>
        <fullName evidence="3">Ribokinase</fullName>
        <ecNumber evidence="2">2.7.1.15</ecNumber>
    </recommendedName>
</protein>
<evidence type="ECO:0000256" key="12">
    <source>
        <dbReference type="RuleBase" id="RU003704"/>
    </source>
</evidence>
<name>A0A9N8PTF7_9PEZI</name>
<evidence type="ECO:0000256" key="7">
    <source>
        <dbReference type="ARBA" id="ARBA00022777"/>
    </source>
</evidence>
<dbReference type="GO" id="GO:0005524">
    <property type="term" value="F:ATP binding"/>
    <property type="evidence" value="ECO:0007669"/>
    <property type="project" value="UniProtKB-KW"/>
</dbReference>
<dbReference type="GO" id="GO:0046872">
    <property type="term" value="F:metal ion binding"/>
    <property type="evidence" value="ECO:0007669"/>
    <property type="project" value="UniProtKB-KW"/>
</dbReference>
<dbReference type="GO" id="GO:0006014">
    <property type="term" value="P:D-ribose metabolic process"/>
    <property type="evidence" value="ECO:0007669"/>
    <property type="project" value="InterPro"/>
</dbReference>
<feature type="domain" description="Carbohydrate kinase PfkB" evidence="13">
    <location>
        <begin position="4"/>
        <end position="300"/>
    </location>
</feature>
<keyword evidence="8" id="KW-0067">ATP-binding</keyword>
<keyword evidence="15" id="KW-1185">Reference proteome</keyword>
<evidence type="ECO:0000256" key="1">
    <source>
        <dbReference type="ARBA" id="ARBA00010688"/>
    </source>
</evidence>
<dbReference type="InterPro" id="IPR011877">
    <property type="entry name" value="Ribokinase"/>
</dbReference>
<dbReference type="InterPro" id="IPR002173">
    <property type="entry name" value="Carboh/pur_kinase_PfkB_CS"/>
</dbReference>
<dbReference type="PRINTS" id="PR00990">
    <property type="entry name" value="RIBOKINASE"/>
</dbReference>
<evidence type="ECO:0000256" key="2">
    <source>
        <dbReference type="ARBA" id="ARBA00012035"/>
    </source>
</evidence>
<dbReference type="InterPro" id="IPR029056">
    <property type="entry name" value="Ribokinase-like"/>
</dbReference>
<keyword evidence="5" id="KW-0479">Metal-binding</keyword>
<evidence type="ECO:0000313" key="15">
    <source>
        <dbReference type="Proteomes" id="UP000745764"/>
    </source>
</evidence>
<evidence type="ECO:0000256" key="10">
    <source>
        <dbReference type="ARBA" id="ARBA00022958"/>
    </source>
</evidence>
<dbReference type="EMBL" id="CAINUL010000014">
    <property type="protein sequence ID" value="CAD0112099.1"/>
    <property type="molecule type" value="Genomic_DNA"/>
</dbReference>
<comment type="similarity">
    <text evidence="1 12">Belongs to the carbohydrate kinase PfkB family.</text>
</comment>
<comment type="caution">
    <text evidence="14">The sequence shown here is derived from an EMBL/GenBank/DDBJ whole genome shotgun (WGS) entry which is preliminary data.</text>
</comment>
<organism evidence="14 15">
    <name type="scientific">Aureobasidium uvarum</name>
    <dbReference type="NCBI Taxonomy" id="2773716"/>
    <lineage>
        <taxon>Eukaryota</taxon>
        <taxon>Fungi</taxon>
        <taxon>Dikarya</taxon>
        <taxon>Ascomycota</taxon>
        <taxon>Pezizomycotina</taxon>
        <taxon>Dothideomycetes</taxon>
        <taxon>Dothideomycetidae</taxon>
        <taxon>Dothideales</taxon>
        <taxon>Saccotheciaceae</taxon>
        <taxon>Aureobasidium</taxon>
    </lineage>
</organism>
<dbReference type="CDD" id="cd01174">
    <property type="entry name" value="ribokinase"/>
    <property type="match status" value="1"/>
</dbReference>
<keyword evidence="9" id="KW-0460">Magnesium</keyword>
<dbReference type="AlphaFoldDB" id="A0A9N8PTF7"/>
<evidence type="ECO:0000256" key="6">
    <source>
        <dbReference type="ARBA" id="ARBA00022741"/>
    </source>
</evidence>
<proteinExistence type="inferred from homology"/>
<evidence type="ECO:0000259" key="13">
    <source>
        <dbReference type="Pfam" id="PF00294"/>
    </source>
</evidence>
<dbReference type="EC" id="2.7.1.15" evidence="2"/>
<dbReference type="SUPFAM" id="SSF53613">
    <property type="entry name" value="Ribokinase-like"/>
    <property type="match status" value="1"/>
</dbReference>
<gene>
    <name evidence="14" type="ORF">AWRI4620_LOCUS6354</name>
</gene>
<evidence type="ECO:0000256" key="9">
    <source>
        <dbReference type="ARBA" id="ARBA00022842"/>
    </source>
</evidence>
<keyword evidence="11" id="KW-0119">Carbohydrate metabolism</keyword>
<dbReference type="Gene3D" id="3.40.1190.20">
    <property type="match status" value="1"/>
</dbReference>
<evidence type="ECO:0000313" key="14">
    <source>
        <dbReference type="EMBL" id="CAD0112099.1"/>
    </source>
</evidence>
<keyword evidence="7 12" id="KW-0418">Kinase</keyword>
<dbReference type="OrthoDB" id="415590at2759"/>
<dbReference type="PANTHER" id="PTHR10584">
    <property type="entry name" value="SUGAR KINASE"/>
    <property type="match status" value="1"/>
</dbReference>